<reference evidence="1 2" key="1">
    <citation type="submission" date="2015-09" db="EMBL/GenBank/DDBJ databases">
        <authorList>
            <consortium name="Swine Surveillance"/>
        </authorList>
    </citation>
    <scope>NUCLEOTIDE SEQUENCE [LARGE SCALE GENOMIC DNA]</scope>
    <source>
        <strain evidence="1 2">CECT 7648</strain>
    </source>
</reference>
<evidence type="ECO:0000313" key="2">
    <source>
        <dbReference type="Proteomes" id="UP000054935"/>
    </source>
</evidence>
<protein>
    <submittedName>
        <fullName evidence="1">Uncharacterized protein</fullName>
    </submittedName>
</protein>
<proteinExistence type="predicted"/>
<name>A0A0P1GKU2_9RHOB</name>
<accession>A0A0P1GKU2</accession>
<dbReference type="EMBL" id="CYSE01000020">
    <property type="protein sequence ID" value="CUH82687.1"/>
    <property type="molecule type" value="Genomic_DNA"/>
</dbReference>
<dbReference type="SUPFAM" id="SSF55486">
    <property type="entry name" value="Metalloproteases ('zincins'), catalytic domain"/>
    <property type="match status" value="1"/>
</dbReference>
<dbReference type="STRING" id="441103.TRN7648_04230"/>
<organism evidence="1 2">
    <name type="scientific">Tropicibacter naphthalenivorans</name>
    <dbReference type="NCBI Taxonomy" id="441103"/>
    <lineage>
        <taxon>Bacteria</taxon>
        <taxon>Pseudomonadati</taxon>
        <taxon>Pseudomonadota</taxon>
        <taxon>Alphaproteobacteria</taxon>
        <taxon>Rhodobacterales</taxon>
        <taxon>Roseobacteraceae</taxon>
        <taxon>Tropicibacter</taxon>
    </lineage>
</organism>
<dbReference type="AlphaFoldDB" id="A0A0P1GKU2"/>
<dbReference type="Proteomes" id="UP000054935">
    <property type="component" value="Unassembled WGS sequence"/>
</dbReference>
<dbReference type="Gene3D" id="1.10.1370.30">
    <property type="match status" value="1"/>
</dbReference>
<keyword evidence="2" id="KW-1185">Reference proteome</keyword>
<sequence length="330" mass="36406">MPLSARGAWALAGQALSAFFPRGQDLINCAKEAIETESYESDGGSGAPYTIDRGRDDSAHVVQSFAGSVADVVAVAHEFGHAVQLRAAQGLFIPPILREMAAFISELALLDYLKSIDHACAHAIADAHLRDTAIYMSSDFDALMRAIECGTTEYNYRWNYPPARALASVLFGNVPRDALWRILIGKVTFPHCINISQNTGGFETVKKHLPEVPKAKDDCLALGAYRSLGMMPLRGIESWQGASYIPVGECHETFLRRMRERTARVVIGDERKPVGHTAWDIDETASKTGRLPRQSAPLGDHFELQRRARSYLPEDVSVHARCARQEQAAW</sequence>
<evidence type="ECO:0000313" key="1">
    <source>
        <dbReference type="EMBL" id="CUH82687.1"/>
    </source>
</evidence>
<gene>
    <name evidence="1" type="ORF">TRN7648_04230</name>
</gene>